<reference evidence="2 3" key="1">
    <citation type="submission" date="2023-10" db="EMBL/GenBank/DDBJ databases">
        <authorList>
            <person name="Maclean D."/>
            <person name="Macfadyen A."/>
        </authorList>
    </citation>
    <scope>NUCLEOTIDE SEQUENCE [LARGE SCALE GENOMIC DNA]</scope>
</reference>
<comment type="caution">
    <text evidence="2">The sequence shown here is derived from an EMBL/GenBank/DDBJ whole genome shotgun (WGS) entry which is preliminary data.</text>
</comment>
<protein>
    <submittedName>
        <fullName evidence="2">Uncharacterized protein</fullName>
    </submittedName>
</protein>
<dbReference type="EMBL" id="CAUYUE010000007">
    <property type="protein sequence ID" value="CAK0782829.1"/>
    <property type="molecule type" value="Genomic_DNA"/>
</dbReference>
<evidence type="ECO:0000256" key="1">
    <source>
        <dbReference type="SAM" id="MobiDB-lite"/>
    </source>
</evidence>
<evidence type="ECO:0000313" key="3">
    <source>
        <dbReference type="Proteomes" id="UP001314263"/>
    </source>
</evidence>
<dbReference type="AlphaFoldDB" id="A0AAV1I6Y2"/>
<sequence>MVQSRKSSMFGNCFTPKPARSGATAQLSVVDHKSQKFTESYPNAQPKASSVVAPKPTSHVSGGQDLVHKLSESAEKRSHLASLLKEHCLVEGGDSNVKQWLKDVGVNGSVASALKTLEDVQSKDLLFWANRYHLFVSWSSDRSHPWDAKQAASEYVTLEIGVARGTANKAVVLLNGAPITDYTMNNCVLKTTKPIEWETPGGEKAQVNLQLQFSAFFGYGQVDAEPGYLGLQCHGILWPVMDSDLPHYWPIAPPVISGKVNTAGRDAAISPGSSDALAAFAGTYATHLLPAADGSQVTKGAEITVKVNAEGEAEVAVGGRDLSQWTFDSNNVLAWGDEAGYTAWLQFTVLPGGPVFMGTLHPSGEADGAGKYQVFGELLAQPSRLAPNAAVDGTIGRLVAAGLQTSATVLCTNLLRSASKCWALLKAGMSPEDILMEEEAMLQGMRADFCALDRVHAAHKATAAAFPADADIKELSPEAAQDAIVAESEAAESAQAARVSADAVAAAVTLTNDCIKDGNAVEATSKAAASAWRSSQAAAAASSAEESALMAAKHAGEANTAAARSAALSAAQSYNLAIESALAAARAEAAAASNALKTVETGINYYAARKEYIKLKDIAEASDVAGKALAFAKEAVEGFEESTGSSREAALDATRQAADFAQLAHKLMRAVYKGK</sequence>
<organism evidence="2 3">
    <name type="scientific">Coccomyxa viridis</name>
    <dbReference type="NCBI Taxonomy" id="1274662"/>
    <lineage>
        <taxon>Eukaryota</taxon>
        <taxon>Viridiplantae</taxon>
        <taxon>Chlorophyta</taxon>
        <taxon>core chlorophytes</taxon>
        <taxon>Trebouxiophyceae</taxon>
        <taxon>Trebouxiophyceae incertae sedis</taxon>
        <taxon>Coccomyxaceae</taxon>
        <taxon>Coccomyxa</taxon>
    </lineage>
</organism>
<dbReference type="Proteomes" id="UP001314263">
    <property type="component" value="Unassembled WGS sequence"/>
</dbReference>
<accession>A0AAV1I6Y2</accession>
<evidence type="ECO:0000313" key="2">
    <source>
        <dbReference type="EMBL" id="CAK0782829.1"/>
    </source>
</evidence>
<name>A0AAV1I6Y2_9CHLO</name>
<feature type="region of interest" description="Disordered" evidence="1">
    <location>
        <begin position="40"/>
        <end position="63"/>
    </location>
</feature>
<gene>
    <name evidence="2" type="ORF">CVIRNUC_006024</name>
</gene>
<proteinExistence type="predicted"/>
<keyword evidence="3" id="KW-1185">Reference proteome</keyword>